<feature type="transmembrane region" description="Helical" evidence="7">
    <location>
        <begin position="177"/>
        <end position="198"/>
    </location>
</feature>
<evidence type="ECO:0000256" key="5">
    <source>
        <dbReference type="ARBA" id="ARBA00022989"/>
    </source>
</evidence>
<feature type="transmembrane region" description="Helical" evidence="7">
    <location>
        <begin position="110"/>
        <end position="132"/>
    </location>
</feature>
<dbReference type="InterPro" id="IPR050171">
    <property type="entry name" value="MFS_Transporters"/>
</dbReference>
<feature type="transmembrane region" description="Helical" evidence="7">
    <location>
        <begin position="251"/>
        <end position="271"/>
    </location>
</feature>
<dbReference type="RefSeq" id="WP_232625749.1">
    <property type="nucleotide sequence ID" value="NZ_AENJ01000015.1"/>
</dbReference>
<evidence type="ECO:0000256" key="3">
    <source>
        <dbReference type="ARBA" id="ARBA00022475"/>
    </source>
</evidence>
<organism evidence="9 10">
    <name type="scientific">Corynebacterium bovis DSM 20582 = CIP 54.80</name>
    <dbReference type="NCBI Taxonomy" id="927655"/>
    <lineage>
        <taxon>Bacteria</taxon>
        <taxon>Bacillati</taxon>
        <taxon>Actinomycetota</taxon>
        <taxon>Actinomycetes</taxon>
        <taxon>Mycobacteriales</taxon>
        <taxon>Corynebacteriaceae</taxon>
        <taxon>Corynebacterium</taxon>
    </lineage>
</organism>
<evidence type="ECO:0000256" key="7">
    <source>
        <dbReference type="SAM" id="Phobius"/>
    </source>
</evidence>
<feature type="transmembrane region" description="Helical" evidence="7">
    <location>
        <begin position="56"/>
        <end position="73"/>
    </location>
</feature>
<dbReference type="Gene3D" id="1.20.1250.20">
    <property type="entry name" value="MFS general substrate transporter like domains"/>
    <property type="match status" value="2"/>
</dbReference>
<feature type="transmembrane region" description="Helical" evidence="7">
    <location>
        <begin position="372"/>
        <end position="391"/>
    </location>
</feature>
<keyword evidence="3" id="KW-1003">Cell membrane</keyword>
<dbReference type="Pfam" id="PF07690">
    <property type="entry name" value="MFS_1"/>
    <property type="match status" value="2"/>
</dbReference>
<sequence length="400" mass="40650">MTTDATPASPAPRHGSMFSLALAVYIFTVVMVGTTMPTPLYPTFSAKFGFGASQTTLLFAVYAVGVVVALILLGRLSTRVGRKPMILAGIVLSLASAAVFMIGSEVWLLYIGRVLSGLAAGILTSTGTVTVIENAPRGRESLATVLATAANIGGLGLGILMSGLVAQWAPGPLFTPFAVHAVLLVLAGLGLAGVVDRVRRDSSGPIIQLPGVPPEARHIYGVSAIGAVVGFTTSGLFSAVVPGFVKGPIGISSPAVIGVTVCLFFLSSAAAQIILSHYSDRSLVTVGSVASIVGLVLLIVALVTTNVVALVLSSLVAGAGQGLTFTAGMRAVTAATPLEHRTSVVAAYFVVAYVAISVPPVLAGILTGPMGVVGSTLLFAVVLIALTLFGLTRRREFEGV</sequence>
<accession>A0A8H9Y7L5</accession>
<reference evidence="9" key="1">
    <citation type="submission" date="2020-08" db="EMBL/GenBank/DDBJ databases">
        <title>Sequencing the genomes of 1000 actinobacteria strains.</title>
        <authorList>
            <person name="Klenk H.-P."/>
        </authorList>
    </citation>
    <scope>NUCLEOTIDE SEQUENCE</scope>
    <source>
        <strain evidence="9">DSM 20582</strain>
    </source>
</reference>
<dbReference type="InterPro" id="IPR020846">
    <property type="entry name" value="MFS_dom"/>
</dbReference>
<name>A0A8H9Y7L5_9CORY</name>
<keyword evidence="4 7" id="KW-0812">Transmembrane</keyword>
<evidence type="ECO:0000259" key="8">
    <source>
        <dbReference type="PROSITE" id="PS50850"/>
    </source>
</evidence>
<evidence type="ECO:0000256" key="6">
    <source>
        <dbReference type="ARBA" id="ARBA00023136"/>
    </source>
</evidence>
<feature type="transmembrane region" description="Helical" evidence="7">
    <location>
        <begin position="309"/>
        <end position="332"/>
    </location>
</feature>
<dbReference type="GO" id="GO:0022857">
    <property type="term" value="F:transmembrane transporter activity"/>
    <property type="evidence" value="ECO:0007669"/>
    <property type="project" value="InterPro"/>
</dbReference>
<feature type="transmembrane region" description="Helical" evidence="7">
    <location>
        <begin position="17"/>
        <end position="36"/>
    </location>
</feature>
<evidence type="ECO:0000313" key="9">
    <source>
        <dbReference type="EMBL" id="MBB3116043.1"/>
    </source>
</evidence>
<protein>
    <submittedName>
        <fullName evidence="9">MFS family permease</fullName>
    </submittedName>
</protein>
<dbReference type="EMBL" id="JACHWT010000005">
    <property type="protein sequence ID" value="MBB3116043.1"/>
    <property type="molecule type" value="Genomic_DNA"/>
</dbReference>
<keyword evidence="6 7" id="KW-0472">Membrane</keyword>
<keyword evidence="5 7" id="KW-1133">Transmembrane helix</keyword>
<feature type="domain" description="Major facilitator superfamily (MFS) profile" evidence="8">
    <location>
        <begin position="16"/>
        <end position="398"/>
    </location>
</feature>
<feature type="transmembrane region" description="Helical" evidence="7">
    <location>
        <begin position="144"/>
        <end position="165"/>
    </location>
</feature>
<dbReference type="Proteomes" id="UP000612712">
    <property type="component" value="Unassembled WGS sequence"/>
</dbReference>
<feature type="transmembrane region" description="Helical" evidence="7">
    <location>
        <begin position="219"/>
        <end position="245"/>
    </location>
</feature>
<feature type="transmembrane region" description="Helical" evidence="7">
    <location>
        <begin position="85"/>
        <end position="104"/>
    </location>
</feature>
<gene>
    <name evidence="9" type="ORF">FHU32_001270</name>
</gene>
<evidence type="ECO:0000256" key="4">
    <source>
        <dbReference type="ARBA" id="ARBA00022692"/>
    </source>
</evidence>
<comment type="subcellular location">
    <subcellularLocation>
        <location evidence="1">Cell membrane</location>
        <topology evidence="1">Multi-pass membrane protein</topology>
    </subcellularLocation>
</comment>
<dbReference type="SUPFAM" id="SSF103473">
    <property type="entry name" value="MFS general substrate transporter"/>
    <property type="match status" value="1"/>
</dbReference>
<dbReference type="GO" id="GO:0005886">
    <property type="term" value="C:plasma membrane"/>
    <property type="evidence" value="ECO:0007669"/>
    <property type="project" value="UniProtKB-SubCell"/>
</dbReference>
<evidence type="ECO:0000256" key="2">
    <source>
        <dbReference type="ARBA" id="ARBA00022448"/>
    </source>
</evidence>
<dbReference type="AlphaFoldDB" id="A0A8H9Y7L5"/>
<evidence type="ECO:0000313" key="10">
    <source>
        <dbReference type="Proteomes" id="UP000612712"/>
    </source>
</evidence>
<proteinExistence type="predicted"/>
<dbReference type="InterPro" id="IPR011701">
    <property type="entry name" value="MFS"/>
</dbReference>
<dbReference type="InterPro" id="IPR036259">
    <property type="entry name" value="MFS_trans_sf"/>
</dbReference>
<evidence type="ECO:0000256" key="1">
    <source>
        <dbReference type="ARBA" id="ARBA00004651"/>
    </source>
</evidence>
<feature type="transmembrane region" description="Helical" evidence="7">
    <location>
        <begin position="344"/>
        <end position="366"/>
    </location>
</feature>
<keyword evidence="2" id="KW-0813">Transport</keyword>
<feature type="transmembrane region" description="Helical" evidence="7">
    <location>
        <begin position="283"/>
        <end position="303"/>
    </location>
</feature>
<dbReference type="PANTHER" id="PTHR23517:SF13">
    <property type="entry name" value="MAJOR FACILITATOR SUPERFAMILY MFS_1"/>
    <property type="match status" value="1"/>
</dbReference>
<dbReference type="PANTHER" id="PTHR23517">
    <property type="entry name" value="RESISTANCE PROTEIN MDTM, PUTATIVE-RELATED-RELATED"/>
    <property type="match status" value="1"/>
</dbReference>
<comment type="caution">
    <text evidence="9">The sequence shown here is derived from an EMBL/GenBank/DDBJ whole genome shotgun (WGS) entry which is preliminary data.</text>
</comment>
<dbReference type="PROSITE" id="PS50850">
    <property type="entry name" value="MFS"/>
    <property type="match status" value="1"/>
</dbReference>